<dbReference type="PROSITE" id="PS50181">
    <property type="entry name" value="FBOX"/>
    <property type="match status" value="1"/>
</dbReference>
<name>A0A1D2VLS4_9ASCO</name>
<dbReference type="SUPFAM" id="SSF81383">
    <property type="entry name" value="F-box domain"/>
    <property type="match status" value="1"/>
</dbReference>
<accession>A0A1D2VLS4</accession>
<proteinExistence type="predicted"/>
<evidence type="ECO:0000259" key="2">
    <source>
        <dbReference type="PROSITE" id="PS50181"/>
    </source>
</evidence>
<dbReference type="AlphaFoldDB" id="A0A1D2VLS4"/>
<dbReference type="EMBL" id="KV454477">
    <property type="protein sequence ID" value="ODV62560.1"/>
    <property type="molecule type" value="Genomic_DNA"/>
</dbReference>
<protein>
    <recommendedName>
        <fullName evidence="2">F-box domain-containing protein</fullName>
    </recommendedName>
</protein>
<dbReference type="InterPro" id="IPR036047">
    <property type="entry name" value="F-box-like_dom_sf"/>
</dbReference>
<evidence type="ECO:0000256" key="1">
    <source>
        <dbReference type="SAM" id="MobiDB-lite"/>
    </source>
</evidence>
<dbReference type="InterPro" id="IPR001810">
    <property type="entry name" value="F-box_dom"/>
</dbReference>
<feature type="compositionally biased region" description="Low complexity" evidence="1">
    <location>
        <begin position="552"/>
        <end position="568"/>
    </location>
</feature>
<keyword evidence="4" id="KW-1185">Reference proteome</keyword>
<dbReference type="Proteomes" id="UP000095038">
    <property type="component" value="Unassembled WGS sequence"/>
</dbReference>
<organism evidence="3 4">
    <name type="scientific">Ascoidea rubescens DSM 1968</name>
    <dbReference type="NCBI Taxonomy" id="1344418"/>
    <lineage>
        <taxon>Eukaryota</taxon>
        <taxon>Fungi</taxon>
        <taxon>Dikarya</taxon>
        <taxon>Ascomycota</taxon>
        <taxon>Saccharomycotina</taxon>
        <taxon>Saccharomycetes</taxon>
        <taxon>Ascoideaceae</taxon>
        <taxon>Ascoidea</taxon>
    </lineage>
</organism>
<gene>
    <name evidence="3" type="ORF">ASCRUDRAFT_69352</name>
</gene>
<reference evidence="4" key="1">
    <citation type="submission" date="2016-05" db="EMBL/GenBank/DDBJ databases">
        <title>Comparative genomics of biotechnologically important yeasts.</title>
        <authorList>
            <consortium name="DOE Joint Genome Institute"/>
            <person name="Riley R."/>
            <person name="Haridas S."/>
            <person name="Wolfe K.H."/>
            <person name="Lopes M.R."/>
            <person name="Hittinger C.T."/>
            <person name="Goker M."/>
            <person name="Salamov A."/>
            <person name="Wisecaver J."/>
            <person name="Long T.M."/>
            <person name="Aerts A.L."/>
            <person name="Barry K."/>
            <person name="Choi C."/>
            <person name="Clum A."/>
            <person name="Coughlan A.Y."/>
            <person name="Deshpande S."/>
            <person name="Douglass A.P."/>
            <person name="Hanson S.J."/>
            <person name="Klenk H.-P."/>
            <person name="Labutti K."/>
            <person name="Lapidus A."/>
            <person name="Lindquist E."/>
            <person name="Lipzen A."/>
            <person name="Meier-Kolthoff J.P."/>
            <person name="Ohm R.A."/>
            <person name="Otillar R.P."/>
            <person name="Pangilinan J."/>
            <person name="Peng Y."/>
            <person name="Rokas A."/>
            <person name="Rosa C.A."/>
            <person name="Scheuner C."/>
            <person name="Sibirny A.A."/>
            <person name="Slot J.C."/>
            <person name="Stielow J.B."/>
            <person name="Sun H."/>
            <person name="Kurtzman C.P."/>
            <person name="Blackwell M."/>
            <person name="Grigoriev I.V."/>
            <person name="Jeffries T.W."/>
        </authorList>
    </citation>
    <scope>NUCLEOTIDE SEQUENCE [LARGE SCALE GENOMIC DNA]</scope>
    <source>
        <strain evidence="4">DSM 1968</strain>
    </source>
</reference>
<dbReference type="GeneID" id="30965298"/>
<dbReference type="InParanoid" id="A0A1D2VLS4"/>
<feature type="compositionally biased region" description="Low complexity" evidence="1">
    <location>
        <begin position="589"/>
        <end position="598"/>
    </location>
</feature>
<feature type="region of interest" description="Disordered" evidence="1">
    <location>
        <begin position="550"/>
        <end position="599"/>
    </location>
</feature>
<evidence type="ECO:0000313" key="4">
    <source>
        <dbReference type="Proteomes" id="UP000095038"/>
    </source>
</evidence>
<dbReference type="RefSeq" id="XP_020048867.1">
    <property type="nucleotide sequence ID" value="XM_020191662.1"/>
</dbReference>
<feature type="domain" description="F-box" evidence="2">
    <location>
        <begin position="64"/>
        <end position="112"/>
    </location>
</feature>
<dbReference type="Pfam" id="PF00646">
    <property type="entry name" value="F-box"/>
    <property type="match status" value="1"/>
</dbReference>
<dbReference type="CDD" id="cd09917">
    <property type="entry name" value="F-box_SF"/>
    <property type="match status" value="1"/>
</dbReference>
<sequence>MGFVLPGKSIKKRKTARGVFISSRETQVDKQGQVDVNAAINKKVDGIDKSKKRKLAKEDSKSNALTLLNLPIDIILEIFRCLDRRDYYNFQMVDKSFNCIINHRLNKQFLVQSIIKQNLFDLNSGIKELSFFLPPISTDINLINRSSSNVRNFNNSPFSSLFTDLMDHRIVSNLFVNNAHVGNINNNNNNFISQTNTNINSTATNIDFLNNRTASVYNSHNNSTHTTDNNNNKNSMLVEDDFVLDIDILNYKFVNYESVRKFGFKLILPKDEIEKERRQRFKFYKIMKHIQFYNYLAILIWFKRKENDELKNITVLNYDYLQDIDLQKDNKKNKIILGPVNENNNKDFDRRDILIHLDNDKYPLNLLKTKIDYYKRIQKNKIYQKIYQEIYRKYRNRNFGVKEYMLKIFIQYYIAEKTFIRNIFKKYKDSKNFEKMFFNMQLENENFIQLRIFFKIANRFFFNELKDIPYFCKTNNYYNYYIPIISFPKRFTFTNNTIHDKESLLDKLKLINYFSNNYNLRFTKDDANKILCLFIDNYADDFDLFKKDETSTNDNNNNNNNNNNNSDNNDSDSNTENDQANTLDDISRNNNPFNNTNPLKKENRYEKVCFDSIKSVYDITAVLIIKEILYASRDSERIKNFKDENRQIPSSIVDGSNTGINENSNNGMEGLDSNHNNGNRNNSSVIEQSTNYFERRMPTFPRFNNRIPLIRNQHINNRFEIDPYYNTEDILAIITDITQFFNLIRNNLSLMEDNLTRIQNTFSRSSFKPSLKVKSPKPLIRCFEKNNLKMAELILRFMDSGVHVSENEELWGYMFQKQNVRQWEFLTERGFEPSMKFMASFSEIPGLN</sequence>
<evidence type="ECO:0000313" key="3">
    <source>
        <dbReference type="EMBL" id="ODV62560.1"/>
    </source>
</evidence>